<dbReference type="Gene3D" id="3.30.70.660">
    <property type="entry name" value="Pseudouridine synthase I, catalytic domain, C-terminal subdomain"/>
    <property type="match status" value="1"/>
</dbReference>
<dbReference type="RefSeq" id="WP_249286306.1">
    <property type="nucleotide sequence ID" value="NZ_JACRWC010000033.1"/>
</dbReference>
<feature type="domain" description="Pseudouridine synthase I TruA alpha/beta" evidence="8">
    <location>
        <begin position="10"/>
        <end position="114"/>
    </location>
</feature>
<evidence type="ECO:0000256" key="1">
    <source>
        <dbReference type="ARBA" id="ARBA00009375"/>
    </source>
</evidence>
<evidence type="ECO:0000256" key="7">
    <source>
        <dbReference type="RuleBase" id="RU003792"/>
    </source>
</evidence>
<dbReference type="PANTHER" id="PTHR11142:SF0">
    <property type="entry name" value="TRNA PSEUDOURIDINE SYNTHASE-LIKE 1"/>
    <property type="match status" value="1"/>
</dbReference>
<dbReference type="Gene3D" id="3.30.70.580">
    <property type="entry name" value="Pseudouridine synthase I, catalytic domain, N-terminal subdomain"/>
    <property type="match status" value="1"/>
</dbReference>
<evidence type="ECO:0000313" key="10">
    <source>
        <dbReference type="Proteomes" id="UP000644115"/>
    </source>
</evidence>
<evidence type="ECO:0000256" key="3">
    <source>
        <dbReference type="ARBA" id="ARBA00023235"/>
    </source>
</evidence>
<dbReference type="InterPro" id="IPR020094">
    <property type="entry name" value="TruA/RsuA/RluB/E/F_N"/>
</dbReference>
<dbReference type="InterPro" id="IPR001406">
    <property type="entry name" value="PsdUridine_synth_TruA"/>
</dbReference>
<dbReference type="AlphaFoldDB" id="A0A923SL62"/>
<dbReference type="PIRSF" id="PIRSF001430">
    <property type="entry name" value="tRNA_psdUrid_synth"/>
    <property type="match status" value="1"/>
</dbReference>
<dbReference type="NCBIfam" id="TIGR00071">
    <property type="entry name" value="hisT_truA"/>
    <property type="match status" value="1"/>
</dbReference>
<dbReference type="InterPro" id="IPR020103">
    <property type="entry name" value="PsdUridine_synth_cat_dom_sf"/>
</dbReference>
<dbReference type="Proteomes" id="UP000644115">
    <property type="component" value="Unassembled WGS sequence"/>
</dbReference>
<evidence type="ECO:0000256" key="4">
    <source>
        <dbReference type="HAMAP-Rule" id="MF_00171"/>
    </source>
</evidence>
<dbReference type="GO" id="GO:0003723">
    <property type="term" value="F:RNA binding"/>
    <property type="evidence" value="ECO:0007669"/>
    <property type="project" value="InterPro"/>
</dbReference>
<dbReference type="EC" id="5.4.99.12" evidence="4"/>
<organism evidence="9 10">
    <name type="scientific">Lentihominibacter faecis</name>
    <dbReference type="NCBI Taxonomy" id="2764712"/>
    <lineage>
        <taxon>Bacteria</taxon>
        <taxon>Bacillati</taxon>
        <taxon>Bacillota</taxon>
        <taxon>Clostridia</taxon>
        <taxon>Peptostreptococcales</taxon>
        <taxon>Anaerovoracaceae</taxon>
        <taxon>Lentihominibacter</taxon>
    </lineage>
</organism>
<keyword evidence="3 4" id="KW-0413">Isomerase</keyword>
<dbReference type="GO" id="GO:0031119">
    <property type="term" value="P:tRNA pseudouridine synthesis"/>
    <property type="evidence" value="ECO:0007669"/>
    <property type="project" value="UniProtKB-UniRule"/>
</dbReference>
<evidence type="ECO:0000256" key="2">
    <source>
        <dbReference type="ARBA" id="ARBA00022694"/>
    </source>
</evidence>
<dbReference type="PANTHER" id="PTHR11142">
    <property type="entry name" value="PSEUDOURIDYLATE SYNTHASE"/>
    <property type="match status" value="1"/>
</dbReference>
<evidence type="ECO:0000259" key="8">
    <source>
        <dbReference type="Pfam" id="PF01416"/>
    </source>
</evidence>
<dbReference type="CDD" id="cd02570">
    <property type="entry name" value="PseudoU_synth_EcTruA"/>
    <property type="match status" value="1"/>
</dbReference>
<dbReference type="InterPro" id="IPR020097">
    <property type="entry name" value="PsdUridine_synth_TruA_a/b_dom"/>
</dbReference>
<keyword evidence="2 4" id="KW-0819">tRNA processing</keyword>
<comment type="subunit">
    <text evidence="4">Homodimer.</text>
</comment>
<name>A0A923SL62_9FIRM</name>
<gene>
    <name evidence="4 9" type="primary">truA</name>
    <name evidence="9" type="ORF">H8876_01920</name>
</gene>
<accession>A0A923SL62</accession>
<comment type="caution">
    <text evidence="4">Lacks conserved residue(s) required for the propagation of feature annotation.</text>
</comment>
<dbReference type="InterPro" id="IPR020095">
    <property type="entry name" value="PsdUridine_synth_TruA_C"/>
</dbReference>
<evidence type="ECO:0000256" key="5">
    <source>
        <dbReference type="PIRSR" id="PIRSR001430-1"/>
    </source>
</evidence>
<comment type="similarity">
    <text evidence="1 4 7">Belongs to the tRNA pseudouridine synthase TruA family.</text>
</comment>
<dbReference type="GO" id="GO:0160147">
    <property type="term" value="F:tRNA pseudouridine(38-40) synthase activity"/>
    <property type="evidence" value="ECO:0007669"/>
    <property type="project" value="UniProtKB-EC"/>
</dbReference>
<evidence type="ECO:0000313" key="9">
    <source>
        <dbReference type="EMBL" id="MBC5998762.1"/>
    </source>
</evidence>
<dbReference type="HAMAP" id="MF_00171">
    <property type="entry name" value="TruA"/>
    <property type="match status" value="1"/>
</dbReference>
<comment type="function">
    <text evidence="4">Formation of pseudouridine at positions 38, 39 and 40 in the anticodon stem and loop of transfer RNAs.</text>
</comment>
<dbReference type="SUPFAM" id="SSF55120">
    <property type="entry name" value="Pseudouridine synthase"/>
    <property type="match status" value="1"/>
</dbReference>
<proteinExistence type="inferred from homology"/>
<comment type="catalytic activity">
    <reaction evidence="4 7">
        <text>uridine(38/39/40) in tRNA = pseudouridine(38/39/40) in tRNA</text>
        <dbReference type="Rhea" id="RHEA:22376"/>
        <dbReference type="Rhea" id="RHEA-COMP:10085"/>
        <dbReference type="Rhea" id="RHEA-COMP:10087"/>
        <dbReference type="ChEBI" id="CHEBI:65314"/>
        <dbReference type="ChEBI" id="CHEBI:65315"/>
        <dbReference type="EC" id="5.4.99.12"/>
    </reaction>
</comment>
<comment type="caution">
    <text evidence="9">The sequence shown here is derived from an EMBL/GenBank/DDBJ whole genome shotgun (WGS) entry which is preliminary data.</text>
</comment>
<feature type="binding site" evidence="4 6">
    <location>
        <position position="120"/>
    </location>
    <ligand>
        <name>substrate</name>
    </ligand>
</feature>
<dbReference type="EMBL" id="JACRWC010000033">
    <property type="protein sequence ID" value="MBC5998762.1"/>
    <property type="molecule type" value="Genomic_DNA"/>
</dbReference>
<reference evidence="9" key="1">
    <citation type="submission" date="2020-08" db="EMBL/GenBank/DDBJ databases">
        <authorList>
            <person name="Liu C."/>
            <person name="Sun Q."/>
        </authorList>
    </citation>
    <scope>NUCLEOTIDE SEQUENCE</scope>
    <source>
        <strain evidence="9">BX16</strain>
    </source>
</reference>
<feature type="domain" description="Pseudouridine synthase I TruA alpha/beta" evidence="8">
    <location>
        <begin position="153"/>
        <end position="256"/>
    </location>
</feature>
<dbReference type="Pfam" id="PF01416">
    <property type="entry name" value="PseudoU_synth_1"/>
    <property type="match status" value="2"/>
</dbReference>
<feature type="active site" description="Nucleophile" evidence="4 5">
    <location>
        <position position="53"/>
    </location>
</feature>
<evidence type="ECO:0000256" key="6">
    <source>
        <dbReference type="PIRSR" id="PIRSR001430-2"/>
    </source>
</evidence>
<keyword evidence="10" id="KW-1185">Reference proteome</keyword>
<protein>
    <recommendedName>
        <fullName evidence="4">tRNA pseudouridine synthase A</fullName>
        <ecNumber evidence="4">5.4.99.12</ecNumber>
    </recommendedName>
    <alternativeName>
        <fullName evidence="4">tRNA pseudouridine(38-40) synthase</fullName>
    </alternativeName>
    <alternativeName>
        <fullName evidence="4">tRNA pseudouridylate synthase I</fullName>
    </alternativeName>
    <alternativeName>
        <fullName evidence="4">tRNA-uridine isomerase I</fullName>
    </alternativeName>
</protein>
<sequence length="262" mass="29285">MDKNILLKIAYDGAGFHGWQRQPDKPTVQGHLETVLSRLFKTEILLNGTSRTDAGVHALGQQASFKADVNIPVEKLAQVVNNALCGCEKGSFAISPVRIVEAEEKPPEFHARFDARGKTYIYKIRNTQTIDIFQRNYVYHVAEPLDADAMRQAAKLLAGTHDFKSFEASGSTPRESTVRTIYRLELLQKEDLLELHVTGDGFLYNMVRILAGTLVDVGRGRICPEQMTEILDAKDRQVAGHTAPPFGLYLAKVYYEEGELYG</sequence>